<dbReference type="InterPro" id="IPR036134">
    <property type="entry name" value="Crypto/Photolyase_FAD-like_sf"/>
</dbReference>
<dbReference type="AlphaFoldDB" id="S9ZE14"/>
<dbReference type="Proteomes" id="UP000015455">
    <property type="component" value="Unassembled WGS sequence"/>
</dbReference>
<dbReference type="STRING" id="1348657.M622_15555"/>
<dbReference type="eggNOG" id="COG0415">
    <property type="taxonomic scope" value="Bacteria"/>
</dbReference>
<reference evidence="2 3" key="1">
    <citation type="submission" date="2013-06" db="EMBL/GenBank/DDBJ databases">
        <title>Draft genome sequence of Thauera terpenica.</title>
        <authorList>
            <person name="Liu B."/>
            <person name="Frostegard A.H."/>
            <person name="Shapleigh J.P."/>
        </authorList>
    </citation>
    <scope>NUCLEOTIDE SEQUENCE [LARGE SCALE GENOMIC DNA]</scope>
    <source>
        <strain evidence="2 3">58Eu</strain>
    </source>
</reference>
<dbReference type="PATRIC" id="fig|1348657.5.peg.1981"/>
<evidence type="ECO:0000313" key="3">
    <source>
        <dbReference type="Proteomes" id="UP000015455"/>
    </source>
</evidence>
<dbReference type="RefSeq" id="WP_021249406.1">
    <property type="nucleotide sequence ID" value="NZ_ATJV01000055.1"/>
</dbReference>
<evidence type="ECO:0000259" key="1">
    <source>
        <dbReference type="Pfam" id="PF03441"/>
    </source>
</evidence>
<proteinExistence type="predicted"/>
<evidence type="ECO:0000313" key="2">
    <source>
        <dbReference type="EMBL" id="EPZ15515.1"/>
    </source>
</evidence>
<organism evidence="2 3">
    <name type="scientific">Thauera terpenica 58Eu</name>
    <dbReference type="NCBI Taxonomy" id="1348657"/>
    <lineage>
        <taxon>Bacteria</taxon>
        <taxon>Pseudomonadati</taxon>
        <taxon>Pseudomonadota</taxon>
        <taxon>Betaproteobacteria</taxon>
        <taxon>Rhodocyclales</taxon>
        <taxon>Zoogloeaceae</taxon>
        <taxon>Thauera</taxon>
    </lineage>
</organism>
<keyword evidence="3" id="KW-1185">Reference proteome</keyword>
<dbReference type="SUPFAM" id="SSF48173">
    <property type="entry name" value="Cryptochrome/photolyase FAD-binding domain"/>
    <property type="match status" value="1"/>
</dbReference>
<protein>
    <recommendedName>
        <fullName evidence="1">Cryptochrome/DNA photolyase FAD-binding domain-containing protein</fullName>
    </recommendedName>
</protein>
<dbReference type="Pfam" id="PF03441">
    <property type="entry name" value="FAD_binding_7"/>
    <property type="match status" value="1"/>
</dbReference>
<dbReference type="EMBL" id="ATJV01000055">
    <property type="protein sequence ID" value="EPZ15515.1"/>
    <property type="molecule type" value="Genomic_DNA"/>
</dbReference>
<sequence>MTTVLYWFGGDRRAGAAWFESQLLDYDVHSKQGNCLYIAGRGTDPRGGRRFNVAKQTAEHDPDGAYRRLWAAP</sequence>
<feature type="domain" description="Cryptochrome/DNA photolyase FAD-binding" evidence="1">
    <location>
        <begin position="12"/>
        <end position="70"/>
    </location>
</feature>
<accession>S9ZE14</accession>
<comment type="caution">
    <text evidence="2">The sequence shown here is derived from an EMBL/GenBank/DDBJ whole genome shotgun (WGS) entry which is preliminary data.</text>
</comment>
<gene>
    <name evidence="2" type="ORF">M622_15555</name>
</gene>
<dbReference type="InterPro" id="IPR005101">
    <property type="entry name" value="Cryptochr/Photolyase_FAD-bd"/>
</dbReference>
<name>S9ZE14_9RHOO</name>
<dbReference type="Gene3D" id="1.10.579.10">
    <property type="entry name" value="DNA Cyclobutane Dipyrimidine Photolyase, subunit A, domain 3"/>
    <property type="match status" value="1"/>
</dbReference>